<name>A0A1L9TQ18_9EURO</name>
<dbReference type="EMBL" id="KV878584">
    <property type="protein sequence ID" value="OJJ61520.1"/>
    <property type="molecule type" value="Genomic_DNA"/>
</dbReference>
<accession>A0A1L9TQ18</accession>
<dbReference type="GO" id="GO:0005975">
    <property type="term" value="P:carbohydrate metabolic process"/>
    <property type="evidence" value="ECO:0007669"/>
    <property type="project" value="InterPro"/>
</dbReference>
<dbReference type="Pfam" id="PF01522">
    <property type="entry name" value="Polysacc_deac_1"/>
    <property type="match status" value="1"/>
</dbReference>
<sequence length="353" mass="40056">MFSSIRASASAAEQSETPHLFTIEQCIEENIPLSAGYRDFEGYKGKYPDPKWPGNAKLCVNIVLNFEEGGEYSVLNGDLRSETDLQEMMGRPIRLGARDIQMETQYEYGTRAGVWRIARLLEAKNIKATVYAVGQSILKAPDAAKYLAACGHEISSHGYRWIDYHPVPLAVEKEHIEKCISAIKTISGKAPRGWYVGRPSLSSRGLVCHVFKEQGLELLYQCDSYADEMPYWTAHPIEAGKGLLTIPYTYDVNDNKFCTNPGFVNPKDWLDYCKAAFDVMYQEGCDGEPKMMTIGLHSRIIGKPARFMALRELLEYIQGHEGVWFATREEIARHWQATHPFDKSKLNRRAHFI</sequence>
<evidence type="ECO:0000313" key="3">
    <source>
        <dbReference type="Proteomes" id="UP000184356"/>
    </source>
</evidence>
<organism evidence="2 3">
    <name type="scientific">Aspergillus sydowii CBS 593.65</name>
    <dbReference type="NCBI Taxonomy" id="1036612"/>
    <lineage>
        <taxon>Eukaryota</taxon>
        <taxon>Fungi</taxon>
        <taxon>Dikarya</taxon>
        <taxon>Ascomycota</taxon>
        <taxon>Pezizomycotina</taxon>
        <taxon>Eurotiomycetes</taxon>
        <taxon>Eurotiomycetidae</taxon>
        <taxon>Eurotiales</taxon>
        <taxon>Aspergillaceae</taxon>
        <taxon>Aspergillus</taxon>
        <taxon>Aspergillus subgen. Nidulantes</taxon>
    </lineage>
</organism>
<evidence type="ECO:0000313" key="2">
    <source>
        <dbReference type="EMBL" id="OJJ61520.1"/>
    </source>
</evidence>
<keyword evidence="3" id="KW-1185">Reference proteome</keyword>
<dbReference type="SUPFAM" id="SSF88713">
    <property type="entry name" value="Glycoside hydrolase/deacetylase"/>
    <property type="match status" value="1"/>
</dbReference>
<dbReference type="STRING" id="1036612.A0A1L9TQ18"/>
<evidence type="ECO:0000259" key="1">
    <source>
        <dbReference type="PROSITE" id="PS51677"/>
    </source>
</evidence>
<gene>
    <name evidence="2" type="ORF">ASPSYDRAFT_67308</name>
</gene>
<protein>
    <recommendedName>
        <fullName evidence="1">NodB homology domain-containing protein</fullName>
    </recommendedName>
</protein>
<dbReference type="Proteomes" id="UP000184356">
    <property type="component" value="Unassembled WGS sequence"/>
</dbReference>
<dbReference type="InterPro" id="IPR011330">
    <property type="entry name" value="Glyco_hydro/deAcase_b/a-brl"/>
</dbReference>
<dbReference type="InterPro" id="IPR002509">
    <property type="entry name" value="NODB_dom"/>
</dbReference>
<dbReference type="GeneID" id="63766469"/>
<dbReference type="VEuPathDB" id="FungiDB:ASPSYDRAFT_67308"/>
<dbReference type="Gene3D" id="3.20.20.370">
    <property type="entry name" value="Glycoside hydrolase/deacetylase"/>
    <property type="match status" value="1"/>
</dbReference>
<dbReference type="AlphaFoldDB" id="A0A1L9TQ18"/>
<feature type="domain" description="NodB homology" evidence="1">
    <location>
        <begin position="100"/>
        <end position="326"/>
    </location>
</feature>
<dbReference type="PANTHER" id="PTHR43123:SF1">
    <property type="entry name" value="POLYSACCHARIDE DEACETYLASE-RELATED"/>
    <property type="match status" value="1"/>
</dbReference>
<dbReference type="PANTHER" id="PTHR43123">
    <property type="entry name" value="POLYSACCHARIDE DEACETYLASE-RELATED"/>
    <property type="match status" value="1"/>
</dbReference>
<dbReference type="PROSITE" id="PS51677">
    <property type="entry name" value="NODB"/>
    <property type="match status" value="1"/>
</dbReference>
<reference evidence="3" key="1">
    <citation type="journal article" date="2017" name="Genome Biol.">
        <title>Comparative genomics reveals high biological diversity and specific adaptations in the industrially and medically important fungal genus Aspergillus.</title>
        <authorList>
            <person name="de Vries R.P."/>
            <person name="Riley R."/>
            <person name="Wiebenga A."/>
            <person name="Aguilar-Osorio G."/>
            <person name="Amillis S."/>
            <person name="Uchima C.A."/>
            <person name="Anderluh G."/>
            <person name="Asadollahi M."/>
            <person name="Askin M."/>
            <person name="Barry K."/>
            <person name="Battaglia E."/>
            <person name="Bayram O."/>
            <person name="Benocci T."/>
            <person name="Braus-Stromeyer S.A."/>
            <person name="Caldana C."/>
            <person name="Canovas D."/>
            <person name="Cerqueira G.C."/>
            <person name="Chen F."/>
            <person name="Chen W."/>
            <person name="Choi C."/>
            <person name="Clum A."/>
            <person name="Dos Santos R.A."/>
            <person name="Damasio A.R."/>
            <person name="Diallinas G."/>
            <person name="Emri T."/>
            <person name="Fekete E."/>
            <person name="Flipphi M."/>
            <person name="Freyberg S."/>
            <person name="Gallo A."/>
            <person name="Gournas C."/>
            <person name="Habgood R."/>
            <person name="Hainaut M."/>
            <person name="Harispe M.L."/>
            <person name="Henrissat B."/>
            <person name="Hilden K.S."/>
            <person name="Hope R."/>
            <person name="Hossain A."/>
            <person name="Karabika E."/>
            <person name="Karaffa L."/>
            <person name="Karanyi Z."/>
            <person name="Krasevec N."/>
            <person name="Kuo A."/>
            <person name="Kusch H."/>
            <person name="LaButti K."/>
            <person name="Lagendijk E.L."/>
            <person name="Lapidus A."/>
            <person name="Levasseur A."/>
            <person name="Lindquist E."/>
            <person name="Lipzen A."/>
            <person name="Logrieco A.F."/>
            <person name="MacCabe A."/>
            <person name="Maekelae M.R."/>
            <person name="Malavazi I."/>
            <person name="Melin P."/>
            <person name="Meyer V."/>
            <person name="Mielnichuk N."/>
            <person name="Miskei M."/>
            <person name="Molnar A.P."/>
            <person name="Mule G."/>
            <person name="Ngan C.Y."/>
            <person name="Orejas M."/>
            <person name="Orosz E."/>
            <person name="Ouedraogo J.P."/>
            <person name="Overkamp K.M."/>
            <person name="Park H.-S."/>
            <person name="Perrone G."/>
            <person name="Piumi F."/>
            <person name="Punt P.J."/>
            <person name="Ram A.F."/>
            <person name="Ramon A."/>
            <person name="Rauscher S."/>
            <person name="Record E."/>
            <person name="Riano-Pachon D.M."/>
            <person name="Robert V."/>
            <person name="Roehrig J."/>
            <person name="Ruller R."/>
            <person name="Salamov A."/>
            <person name="Salih N.S."/>
            <person name="Samson R.A."/>
            <person name="Sandor E."/>
            <person name="Sanguinetti M."/>
            <person name="Schuetze T."/>
            <person name="Sepcic K."/>
            <person name="Shelest E."/>
            <person name="Sherlock G."/>
            <person name="Sophianopoulou V."/>
            <person name="Squina F.M."/>
            <person name="Sun H."/>
            <person name="Susca A."/>
            <person name="Todd R.B."/>
            <person name="Tsang A."/>
            <person name="Unkles S.E."/>
            <person name="van de Wiele N."/>
            <person name="van Rossen-Uffink D."/>
            <person name="Oliveira J.V."/>
            <person name="Vesth T.C."/>
            <person name="Visser J."/>
            <person name="Yu J.-H."/>
            <person name="Zhou M."/>
            <person name="Andersen M.R."/>
            <person name="Archer D.B."/>
            <person name="Baker S.E."/>
            <person name="Benoit I."/>
            <person name="Brakhage A.A."/>
            <person name="Braus G.H."/>
            <person name="Fischer R."/>
            <person name="Frisvad J.C."/>
            <person name="Goldman G.H."/>
            <person name="Houbraken J."/>
            <person name="Oakley B."/>
            <person name="Pocsi I."/>
            <person name="Scazzocchio C."/>
            <person name="Seiboth B."/>
            <person name="vanKuyk P.A."/>
            <person name="Wortman J."/>
            <person name="Dyer P.S."/>
            <person name="Grigoriev I.V."/>
        </authorList>
    </citation>
    <scope>NUCLEOTIDE SEQUENCE [LARGE SCALE GENOMIC DNA]</scope>
    <source>
        <strain evidence="3">CBS 593.65</strain>
    </source>
</reference>
<dbReference type="RefSeq" id="XP_040705326.1">
    <property type="nucleotide sequence ID" value="XM_040850396.1"/>
</dbReference>
<proteinExistence type="predicted"/>
<dbReference type="GO" id="GO:0016810">
    <property type="term" value="F:hydrolase activity, acting on carbon-nitrogen (but not peptide) bonds"/>
    <property type="evidence" value="ECO:0007669"/>
    <property type="project" value="InterPro"/>
</dbReference>
<dbReference type="OrthoDB" id="9970124at2759"/>